<dbReference type="PANTHER" id="PTHR15492:SF1">
    <property type="entry name" value="CYCLIN-D1-BINDING PROTEIN 1"/>
    <property type="match status" value="1"/>
</dbReference>
<keyword evidence="4" id="KW-0963">Cytoplasm</keyword>
<keyword evidence="5" id="KW-0539">Nucleus</keyword>
<evidence type="ECO:0000256" key="6">
    <source>
        <dbReference type="ARBA" id="ARBA00023306"/>
    </source>
</evidence>
<evidence type="ECO:0000256" key="7">
    <source>
        <dbReference type="SAM" id="Coils"/>
    </source>
</evidence>
<evidence type="ECO:0000256" key="5">
    <source>
        <dbReference type="ARBA" id="ARBA00023242"/>
    </source>
</evidence>
<dbReference type="InterPro" id="IPR026907">
    <property type="entry name" value="GCIP-like"/>
</dbReference>
<dbReference type="Proteomes" id="UP000022910">
    <property type="component" value="Unassembled WGS sequence"/>
</dbReference>
<comment type="caution">
    <text evidence="10">The sequence shown here is derived from an EMBL/GenBank/DDBJ whole genome shotgun (WGS) entry which is preliminary data.</text>
</comment>
<evidence type="ECO:0000256" key="3">
    <source>
        <dbReference type="ARBA" id="ARBA00008940"/>
    </source>
</evidence>
<dbReference type="GO" id="GO:0005634">
    <property type="term" value="C:nucleus"/>
    <property type="evidence" value="ECO:0007669"/>
    <property type="project" value="UniProtKB-SubCell"/>
</dbReference>
<proteinExistence type="inferred from homology"/>
<dbReference type="Gene3D" id="1.20.1420.10">
    <property type="entry name" value="Talin, central domain"/>
    <property type="match status" value="1"/>
</dbReference>
<evidence type="ECO:0000313" key="10">
    <source>
        <dbReference type="EMBL" id="EXX68286.1"/>
    </source>
</evidence>
<sequence>MSTPSNSDVQAKLRALVDMLVGYLKETNSPKTLQSHENVDGEAIVNDLGKLGIILADNATKVTIACKPPCIPISAIPTIEAMGETLFRISGYIESIPISTGKTLIQIIKSTTEEILFDSAALANSFLDEPVDPSIITSKGYLISTGVVWEACDRFNNLPKSNKQAVITKWEERLELLKDAILEIKKLLDQEDNQGDEDDGWDEIFGESINVTLSTKEKEIVELSLKLFDLVKRLFNKTLKRYIVPLDLPTYNSSNEKEETDGNRSLTKINQTLDQYMDLCKLISDAADELGTSLYPPQDSMAIESKVNDISLHSQELIKVILPFASQEDVNWFNACDTQFKNILAAYHKEE</sequence>
<feature type="domain" description="Cyclin-D1-binding protein 1-like C-terminal" evidence="9">
    <location>
        <begin position="197"/>
        <end position="318"/>
    </location>
</feature>
<comment type="subcellular location">
    <subcellularLocation>
        <location evidence="2">Cytoplasm</location>
    </subcellularLocation>
    <subcellularLocation>
        <location evidence="1">Nucleus</location>
    </subcellularLocation>
</comment>
<keyword evidence="6" id="KW-0131">Cell cycle</keyword>
<dbReference type="AlphaFoldDB" id="A0A015L6V8"/>
<dbReference type="OMA" id="HEATKFC"/>
<evidence type="ECO:0000259" key="8">
    <source>
        <dbReference type="Pfam" id="PF13324"/>
    </source>
</evidence>
<dbReference type="InterPro" id="IPR049318">
    <property type="entry name" value="GCIP_C"/>
</dbReference>
<name>A0A015L6V8_RHIIW</name>
<dbReference type="PANTHER" id="PTHR15492">
    <property type="entry name" value="CYCLIN D1-BINDING PROTEIN 1"/>
    <property type="match status" value="1"/>
</dbReference>
<keyword evidence="7" id="KW-0175">Coiled coil</keyword>
<feature type="domain" description="Cyclin-D1-binding protein 1-like N-terminal" evidence="8">
    <location>
        <begin position="47"/>
        <end position="189"/>
    </location>
</feature>
<dbReference type="GO" id="GO:0005737">
    <property type="term" value="C:cytoplasm"/>
    <property type="evidence" value="ECO:0007669"/>
    <property type="project" value="UniProtKB-SubCell"/>
</dbReference>
<comment type="similarity">
    <text evidence="3">Belongs to the CCNDBP1 family.</text>
</comment>
<evidence type="ECO:0000259" key="9">
    <source>
        <dbReference type="Pfam" id="PF20936"/>
    </source>
</evidence>
<accession>A0A015L6V8</accession>
<evidence type="ECO:0000256" key="4">
    <source>
        <dbReference type="ARBA" id="ARBA00022490"/>
    </source>
</evidence>
<dbReference type="Pfam" id="PF20936">
    <property type="entry name" value="GCIP_C"/>
    <property type="match status" value="1"/>
</dbReference>
<dbReference type="SMR" id="A0A015L6V8"/>
<dbReference type="STRING" id="1432141.A0A015L6V8"/>
<dbReference type="OrthoDB" id="41588at2759"/>
<evidence type="ECO:0000256" key="1">
    <source>
        <dbReference type="ARBA" id="ARBA00004123"/>
    </source>
</evidence>
<evidence type="ECO:0000256" key="2">
    <source>
        <dbReference type="ARBA" id="ARBA00004496"/>
    </source>
</evidence>
<dbReference type="Pfam" id="PF13324">
    <property type="entry name" value="GCIP_N"/>
    <property type="match status" value="1"/>
</dbReference>
<feature type="coiled-coil region" evidence="7">
    <location>
        <begin position="167"/>
        <end position="194"/>
    </location>
</feature>
<gene>
    <name evidence="10" type="ORF">RirG_106530</name>
</gene>
<dbReference type="Gene3D" id="1.20.1410.10">
    <property type="entry name" value="I/LWEQ domain"/>
    <property type="match status" value="1"/>
</dbReference>
<dbReference type="InterPro" id="IPR049317">
    <property type="entry name" value="GCIP-like_N"/>
</dbReference>
<organism evidence="10 11">
    <name type="scientific">Rhizophagus irregularis (strain DAOM 197198w)</name>
    <name type="common">Glomus intraradices</name>
    <dbReference type="NCBI Taxonomy" id="1432141"/>
    <lineage>
        <taxon>Eukaryota</taxon>
        <taxon>Fungi</taxon>
        <taxon>Fungi incertae sedis</taxon>
        <taxon>Mucoromycota</taxon>
        <taxon>Glomeromycotina</taxon>
        <taxon>Glomeromycetes</taxon>
        <taxon>Glomerales</taxon>
        <taxon>Glomeraceae</taxon>
        <taxon>Rhizophagus</taxon>
    </lineage>
</organism>
<keyword evidence="11" id="KW-1185">Reference proteome</keyword>
<protein>
    <recommendedName>
        <fullName evidence="12">Cyclin-D1-binding protein 1</fullName>
    </recommendedName>
</protein>
<evidence type="ECO:0008006" key="12">
    <source>
        <dbReference type="Google" id="ProtNLM"/>
    </source>
</evidence>
<evidence type="ECO:0000313" key="11">
    <source>
        <dbReference type="Proteomes" id="UP000022910"/>
    </source>
</evidence>
<dbReference type="EMBL" id="JEMT01017361">
    <property type="protein sequence ID" value="EXX68286.1"/>
    <property type="molecule type" value="Genomic_DNA"/>
</dbReference>
<reference evidence="10 11" key="1">
    <citation type="submission" date="2014-02" db="EMBL/GenBank/DDBJ databases">
        <title>Single nucleus genome sequencing reveals high similarity among nuclei of an endomycorrhizal fungus.</title>
        <authorList>
            <person name="Lin K."/>
            <person name="Geurts R."/>
            <person name="Zhang Z."/>
            <person name="Limpens E."/>
            <person name="Saunders D.G."/>
            <person name="Mu D."/>
            <person name="Pang E."/>
            <person name="Cao H."/>
            <person name="Cha H."/>
            <person name="Lin T."/>
            <person name="Zhou Q."/>
            <person name="Shang Y."/>
            <person name="Li Y."/>
            <person name="Ivanov S."/>
            <person name="Sharma T."/>
            <person name="Velzen R.V."/>
            <person name="Ruijter N.D."/>
            <person name="Aanen D.K."/>
            <person name="Win J."/>
            <person name="Kamoun S."/>
            <person name="Bisseling T."/>
            <person name="Huang S."/>
        </authorList>
    </citation>
    <scope>NUCLEOTIDE SEQUENCE [LARGE SCALE GENOMIC DNA]</scope>
    <source>
        <strain evidence="11">DAOM197198w</strain>
    </source>
</reference>